<keyword evidence="3 6" id="KW-1133">Transmembrane helix</keyword>
<feature type="transmembrane region" description="Helical" evidence="6">
    <location>
        <begin position="57"/>
        <end position="82"/>
    </location>
</feature>
<dbReference type="OrthoDB" id="440553at2759"/>
<evidence type="ECO:0000313" key="8">
    <source>
        <dbReference type="EMBL" id="KAG9236590.1"/>
    </source>
</evidence>
<comment type="caution">
    <text evidence="8">The sequence shown here is derived from an EMBL/GenBank/DDBJ whole genome shotgun (WGS) entry which is preliminary data.</text>
</comment>
<feature type="transmembrane region" description="Helical" evidence="6">
    <location>
        <begin position="178"/>
        <end position="200"/>
    </location>
</feature>
<evidence type="ECO:0000256" key="4">
    <source>
        <dbReference type="ARBA" id="ARBA00023136"/>
    </source>
</evidence>
<feature type="transmembrane region" description="Helical" evidence="6">
    <location>
        <begin position="94"/>
        <end position="113"/>
    </location>
</feature>
<feature type="transmembrane region" description="Helical" evidence="6">
    <location>
        <begin position="284"/>
        <end position="307"/>
    </location>
</feature>
<keyword evidence="2 6" id="KW-0812">Transmembrane</keyword>
<feature type="transmembrane region" description="Helical" evidence="6">
    <location>
        <begin position="424"/>
        <end position="446"/>
    </location>
</feature>
<reference evidence="8" key="1">
    <citation type="journal article" date="2021" name="IMA Fungus">
        <title>Genomic characterization of three marine fungi, including Emericellopsis atlantica sp. nov. with signatures of a generalist lifestyle and marine biomass degradation.</title>
        <authorList>
            <person name="Hagestad O.C."/>
            <person name="Hou L."/>
            <person name="Andersen J.H."/>
            <person name="Hansen E.H."/>
            <person name="Altermark B."/>
            <person name="Li C."/>
            <person name="Kuhnert E."/>
            <person name="Cox R.J."/>
            <person name="Crous P.W."/>
            <person name="Spatafora J.W."/>
            <person name="Lail K."/>
            <person name="Amirebrahimi M."/>
            <person name="Lipzen A."/>
            <person name="Pangilinan J."/>
            <person name="Andreopoulos W."/>
            <person name="Hayes R.D."/>
            <person name="Ng V."/>
            <person name="Grigoriev I.V."/>
            <person name="Jackson S.A."/>
            <person name="Sutton T.D.S."/>
            <person name="Dobson A.D.W."/>
            <person name="Rama T."/>
        </authorList>
    </citation>
    <scope>NUCLEOTIDE SEQUENCE</scope>
    <source>
        <strain evidence="8">TRa018bII</strain>
    </source>
</reference>
<evidence type="ECO:0000256" key="6">
    <source>
        <dbReference type="SAM" id="Phobius"/>
    </source>
</evidence>
<dbReference type="InterPro" id="IPR020846">
    <property type="entry name" value="MFS_dom"/>
</dbReference>
<dbReference type="InterPro" id="IPR011701">
    <property type="entry name" value="MFS"/>
</dbReference>
<protein>
    <submittedName>
        <fullName evidence="8">Major facilitator superfamily domain-containing protein</fullName>
    </submittedName>
</protein>
<dbReference type="PANTHER" id="PTHR23501">
    <property type="entry name" value="MAJOR FACILITATOR SUPERFAMILY"/>
    <property type="match status" value="1"/>
</dbReference>
<gene>
    <name evidence="8" type="ORF">BJ875DRAFT_218028</name>
</gene>
<evidence type="ECO:0000259" key="7">
    <source>
        <dbReference type="PROSITE" id="PS50850"/>
    </source>
</evidence>
<dbReference type="GO" id="GO:0022857">
    <property type="term" value="F:transmembrane transporter activity"/>
    <property type="evidence" value="ECO:0007669"/>
    <property type="project" value="InterPro"/>
</dbReference>
<proteinExistence type="predicted"/>
<dbReference type="AlphaFoldDB" id="A0A9P7YN24"/>
<feature type="region of interest" description="Disordered" evidence="5">
    <location>
        <begin position="554"/>
        <end position="576"/>
    </location>
</feature>
<sequence>MADQAISGVLGSDLVENNQSAGVSSPREAQQKESTIVEAHNYDLTTTIKPLEGWRLFIVNITLCLGLFLAVVETSITATALVSISEYFNDSSTITWVVLGYLLSYMGFSIIFARVSDAIGRKSAVLAAFFLFATFSLASGLATSLGRLIVFRIIQGVGGSGLYSMTMIVLPQVTPARYWGIMSGLIGGVFVCSSILGPVLGGVITERATWRWIYLFNAPVTAVIIPLFIFAWPKNLKEKSRKRTLLFKELDFFGALLLLAASTLLVFALQQAGSHRYEWGSGTIIASLVMSGLSWVGFVVWVWLLEYGNSRLKMKAIFPVSLVIQRPVGSAILMAFLTGMPFFVVIINLPTRFQIVNGDSPILSGVHILPLLGGSAVGSGIGGVISSKKNLTSYSLVLGACLMTIGSGLLSTLKTGRDIEDVGYVYQCVLGLGIGIGMASLTLMVAITVDFDKVASAQGAVNQARVLGGSIGLAIATILLNHLITKTLSDVLTTSELENVQNSVSTVSFLTPSQQILVAKTYGQSFNDQMRLCLGVSAASILVAVSTWQKNPVSVQESKRKQHSLAEASGSDRNGH</sequence>
<feature type="transmembrane region" description="Helical" evidence="6">
    <location>
        <begin position="362"/>
        <end position="384"/>
    </location>
</feature>
<dbReference type="Pfam" id="PF07690">
    <property type="entry name" value="MFS_1"/>
    <property type="match status" value="1"/>
</dbReference>
<name>A0A9P7YN24_9HELO</name>
<evidence type="ECO:0000256" key="5">
    <source>
        <dbReference type="SAM" id="MobiDB-lite"/>
    </source>
</evidence>
<evidence type="ECO:0000256" key="1">
    <source>
        <dbReference type="ARBA" id="ARBA00004141"/>
    </source>
</evidence>
<accession>A0A9P7YN24</accession>
<dbReference type="PROSITE" id="PS50850">
    <property type="entry name" value="MFS"/>
    <property type="match status" value="1"/>
</dbReference>
<dbReference type="Gene3D" id="1.20.1250.20">
    <property type="entry name" value="MFS general substrate transporter like domains"/>
    <property type="match status" value="1"/>
</dbReference>
<feature type="transmembrane region" description="Helical" evidence="6">
    <location>
        <begin position="212"/>
        <end position="232"/>
    </location>
</feature>
<dbReference type="Proteomes" id="UP000824998">
    <property type="component" value="Unassembled WGS sequence"/>
</dbReference>
<keyword evidence="4 6" id="KW-0472">Membrane</keyword>
<feature type="transmembrane region" description="Helical" evidence="6">
    <location>
        <begin position="391"/>
        <end position="412"/>
    </location>
</feature>
<comment type="subcellular location">
    <subcellularLocation>
        <location evidence="1">Membrane</location>
        <topology evidence="1">Multi-pass membrane protein</topology>
    </subcellularLocation>
</comment>
<dbReference type="PANTHER" id="PTHR23501:SF43">
    <property type="entry name" value="MULTIDRUG TRANSPORTER, PUTATIVE (AFU_ORTHOLOGUE AFUA_6G03040)-RELATED"/>
    <property type="match status" value="1"/>
</dbReference>
<organism evidence="8 9">
    <name type="scientific">Amylocarpus encephaloides</name>
    <dbReference type="NCBI Taxonomy" id="45428"/>
    <lineage>
        <taxon>Eukaryota</taxon>
        <taxon>Fungi</taxon>
        <taxon>Dikarya</taxon>
        <taxon>Ascomycota</taxon>
        <taxon>Pezizomycotina</taxon>
        <taxon>Leotiomycetes</taxon>
        <taxon>Helotiales</taxon>
        <taxon>Helotiales incertae sedis</taxon>
        <taxon>Amylocarpus</taxon>
    </lineage>
</organism>
<keyword evidence="9" id="KW-1185">Reference proteome</keyword>
<feature type="domain" description="Major facilitator superfamily (MFS) profile" evidence="7">
    <location>
        <begin position="59"/>
        <end position="531"/>
    </location>
</feature>
<evidence type="ECO:0000313" key="9">
    <source>
        <dbReference type="Proteomes" id="UP000824998"/>
    </source>
</evidence>
<dbReference type="PRINTS" id="PR01036">
    <property type="entry name" value="TCRTETB"/>
</dbReference>
<dbReference type="GO" id="GO:0005886">
    <property type="term" value="C:plasma membrane"/>
    <property type="evidence" value="ECO:0007669"/>
    <property type="project" value="TreeGrafter"/>
</dbReference>
<feature type="transmembrane region" description="Helical" evidence="6">
    <location>
        <begin position="149"/>
        <end position="171"/>
    </location>
</feature>
<feature type="transmembrane region" description="Helical" evidence="6">
    <location>
        <begin position="466"/>
        <end position="484"/>
    </location>
</feature>
<dbReference type="Gene3D" id="1.20.1720.10">
    <property type="entry name" value="Multidrug resistance protein D"/>
    <property type="match status" value="1"/>
</dbReference>
<dbReference type="SUPFAM" id="SSF103473">
    <property type="entry name" value="MFS general substrate transporter"/>
    <property type="match status" value="1"/>
</dbReference>
<evidence type="ECO:0000256" key="2">
    <source>
        <dbReference type="ARBA" id="ARBA00022692"/>
    </source>
</evidence>
<dbReference type="EMBL" id="MU251404">
    <property type="protein sequence ID" value="KAG9236590.1"/>
    <property type="molecule type" value="Genomic_DNA"/>
</dbReference>
<feature type="transmembrane region" description="Helical" evidence="6">
    <location>
        <begin position="252"/>
        <end position="272"/>
    </location>
</feature>
<feature type="transmembrane region" description="Helical" evidence="6">
    <location>
        <begin position="125"/>
        <end position="143"/>
    </location>
</feature>
<evidence type="ECO:0000256" key="3">
    <source>
        <dbReference type="ARBA" id="ARBA00022989"/>
    </source>
</evidence>
<feature type="transmembrane region" description="Helical" evidence="6">
    <location>
        <begin position="328"/>
        <end position="350"/>
    </location>
</feature>
<dbReference type="InterPro" id="IPR036259">
    <property type="entry name" value="MFS_trans_sf"/>
</dbReference>